<organism evidence="6 7">
    <name type="scientific">Haloferax marinum</name>
    <dbReference type="NCBI Taxonomy" id="2666143"/>
    <lineage>
        <taxon>Archaea</taxon>
        <taxon>Methanobacteriati</taxon>
        <taxon>Methanobacteriota</taxon>
        <taxon>Stenosarchaea group</taxon>
        <taxon>Halobacteria</taxon>
        <taxon>Halobacteriales</taxon>
        <taxon>Haloferacaceae</taxon>
        <taxon>Haloferax</taxon>
    </lineage>
</organism>
<evidence type="ECO:0000256" key="2">
    <source>
        <dbReference type="ARBA" id="ARBA00022692"/>
    </source>
</evidence>
<feature type="transmembrane region" description="Helical" evidence="5">
    <location>
        <begin position="54"/>
        <end position="74"/>
    </location>
</feature>
<gene>
    <name evidence="6" type="ORF">GJR99_05535</name>
</gene>
<dbReference type="GO" id="GO:0016020">
    <property type="term" value="C:membrane"/>
    <property type="evidence" value="ECO:0007669"/>
    <property type="project" value="UniProtKB-SubCell"/>
</dbReference>
<dbReference type="AlphaFoldDB" id="A0A6A8G491"/>
<evidence type="ECO:0000256" key="4">
    <source>
        <dbReference type="ARBA" id="ARBA00023136"/>
    </source>
</evidence>
<evidence type="ECO:0000256" key="1">
    <source>
        <dbReference type="ARBA" id="ARBA00004141"/>
    </source>
</evidence>
<feature type="transmembrane region" description="Helical" evidence="5">
    <location>
        <begin position="21"/>
        <end position="39"/>
    </location>
</feature>
<evidence type="ECO:0000256" key="5">
    <source>
        <dbReference type="SAM" id="Phobius"/>
    </source>
</evidence>
<keyword evidence="2 5" id="KW-0812">Transmembrane</keyword>
<comment type="caution">
    <text evidence="6">The sequence shown here is derived from an EMBL/GenBank/DDBJ whole genome shotgun (WGS) entry which is preliminary data.</text>
</comment>
<feature type="transmembrane region" description="Helical" evidence="5">
    <location>
        <begin position="133"/>
        <end position="153"/>
    </location>
</feature>
<keyword evidence="4 5" id="KW-0472">Membrane</keyword>
<dbReference type="InterPro" id="IPR032808">
    <property type="entry name" value="DoxX"/>
</dbReference>
<evidence type="ECO:0000313" key="7">
    <source>
        <dbReference type="Proteomes" id="UP000443423"/>
    </source>
</evidence>
<comment type="subcellular location">
    <subcellularLocation>
        <location evidence="1">Membrane</location>
        <topology evidence="1">Multi-pass membrane protein</topology>
    </subcellularLocation>
</comment>
<dbReference type="EMBL" id="WKJQ01000001">
    <property type="protein sequence ID" value="MRW96040.1"/>
    <property type="molecule type" value="Genomic_DNA"/>
</dbReference>
<feature type="transmembrane region" description="Helical" evidence="5">
    <location>
        <begin position="94"/>
        <end position="121"/>
    </location>
</feature>
<proteinExistence type="predicted"/>
<reference evidence="6 7" key="1">
    <citation type="submission" date="2019-11" db="EMBL/GenBank/DDBJ databases">
        <title>Whole genome sequence of Haloferax sp. MBLA0078.</title>
        <authorList>
            <person name="Seo M.-J."/>
            <person name="Cho E.-S."/>
        </authorList>
    </citation>
    <scope>NUCLEOTIDE SEQUENCE [LARGE SCALE GENOMIC DNA]</scope>
    <source>
        <strain evidence="6 7">MBLA0078</strain>
    </source>
</reference>
<dbReference type="OrthoDB" id="199518at2157"/>
<protein>
    <submittedName>
        <fullName evidence="6">DoxX family membrane protein</fullName>
    </submittedName>
</protein>
<sequence>MAATGQIEMLGNRIDFDYSQGVTGYVLLLTRIITGYWFLHAGWGKLTAAEPFNAAGYLVNATGGSPIHGFLVWVGQTPWMLEITNFMIPAGEFLIGLGILVGALTRLAAFFGGFLMVFFYLGNADWGHGFVNADLFGFMMFVIVGTLAAGRIYGLDTIIEKMEFVKQRPALKYLLG</sequence>
<keyword evidence="3 5" id="KW-1133">Transmembrane helix</keyword>
<name>A0A6A8G491_9EURY</name>
<dbReference type="Pfam" id="PF07681">
    <property type="entry name" value="DoxX"/>
    <property type="match status" value="1"/>
</dbReference>
<accession>A0A6A8G491</accession>
<evidence type="ECO:0000256" key="3">
    <source>
        <dbReference type="ARBA" id="ARBA00022989"/>
    </source>
</evidence>
<keyword evidence="7" id="KW-1185">Reference proteome</keyword>
<evidence type="ECO:0000313" key="6">
    <source>
        <dbReference type="EMBL" id="MRW96040.1"/>
    </source>
</evidence>
<dbReference type="Proteomes" id="UP000443423">
    <property type="component" value="Unassembled WGS sequence"/>
</dbReference>
<dbReference type="RefSeq" id="WP_151110081.1">
    <property type="nucleotide sequence ID" value="NZ_WKJQ01000001.1"/>
</dbReference>